<reference evidence="1 2" key="1">
    <citation type="journal article" date="2010" name="Stand. Genomic Sci.">
        <title>Complete genome sequence of Ferrimonas balearica type strain (PAT).</title>
        <authorList>
            <person name="Nolan M."/>
            <person name="Sikorski J."/>
            <person name="Davenport K."/>
            <person name="Lucas S."/>
            <person name="Glavina Del Rio T."/>
            <person name="Tice H."/>
            <person name="Cheng J."/>
            <person name="Goodwin L."/>
            <person name="Pitluck S."/>
            <person name="Liolios K."/>
            <person name="Ivanova N."/>
            <person name="Mavromatis K."/>
            <person name="Ovchinnikova G."/>
            <person name="Pati A."/>
            <person name="Chen A."/>
            <person name="Palaniappan K."/>
            <person name="Land M."/>
            <person name="Hauser L."/>
            <person name="Chang Y."/>
            <person name="Jeffries C."/>
            <person name="Tapia R."/>
            <person name="Brettin T."/>
            <person name="Detter J."/>
            <person name="Han C."/>
            <person name="Yasawong M."/>
            <person name="Rohde M."/>
            <person name="Tindall B."/>
            <person name="Goker M."/>
            <person name="Woyke T."/>
            <person name="Bristow J."/>
            <person name="Eisen J."/>
            <person name="Markowitz V."/>
            <person name="Hugenholtz P."/>
            <person name="Kyrpides N."/>
            <person name="Klenk H."/>
            <person name="Lapidus A."/>
        </authorList>
    </citation>
    <scope>NUCLEOTIDE SEQUENCE [LARGE SCALE GENOMIC DNA]</scope>
    <source>
        <strain evidence="2">DSM 9799 / CCM 4581 / KCTC 23876 / PAT</strain>
    </source>
</reference>
<dbReference type="AlphaFoldDB" id="E1SUU4"/>
<evidence type="ECO:0000313" key="1">
    <source>
        <dbReference type="EMBL" id="ADN75285.1"/>
    </source>
</evidence>
<gene>
    <name evidence="1" type="ordered locus">Fbal_1076</name>
</gene>
<evidence type="ECO:0000313" key="2">
    <source>
        <dbReference type="Proteomes" id="UP000006683"/>
    </source>
</evidence>
<dbReference type="KEGG" id="fbl:Fbal_1076"/>
<protein>
    <recommendedName>
        <fullName evidence="3">Glycosyl transferase family 2</fullName>
    </recommendedName>
</protein>
<proteinExistence type="predicted"/>
<dbReference type="SUPFAM" id="SSF53448">
    <property type="entry name" value="Nucleotide-diphospho-sugar transferases"/>
    <property type="match status" value="1"/>
</dbReference>
<accession>E1SUU4</accession>
<evidence type="ECO:0008006" key="3">
    <source>
        <dbReference type="Google" id="ProtNLM"/>
    </source>
</evidence>
<dbReference type="HOGENOM" id="CLU_072074_0_0_6"/>
<organism evidence="1 2">
    <name type="scientific">Ferrimonas balearica (strain DSM 9799 / CCM 4581 / KCTC 23876 / PAT)</name>
    <dbReference type="NCBI Taxonomy" id="550540"/>
    <lineage>
        <taxon>Bacteria</taxon>
        <taxon>Pseudomonadati</taxon>
        <taxon>Pseudomonadota</taxon>
        <taxon>Gammaproteobacteria</taxon>
        <taxon>Alteromonadales</taxon>
        <taxon>Ferrimonadaceae</taxon>
        <taxon>Ferrimonas</taxon>
    </lineage>
</organism>
<dbReference type="InterPro" id="IPR029044">
    <property type="entry name" value="Nucleotide-diphossugar_trans"/>
</dbReference>
<dbReference type="CAZy" id="GT2">
    <property type="family name" value="Glycosyltransferase Family 2"/>
</dbReference>
<sequence length="273" mass="31567">MINKAICVVLYNINASQSNTITSLIKNASGLKEYQVFIYTNGNCLIDVSFSSDISVTIKNNFNNLYLAENYRDALSKCVDLSLDWIVFLDHDTSLTSQFFESLNNQILENNGEVAIYPKIYCKGQQFSPKELRFGFPFKNIDAGEHYLKDYVAINSGSAYRVDFLHNSEAIDSRFPLDYLDYVICSHVTRSSNYKVSVLNTIIDHDLSVSHNERISEFRANSILNSEREFFTHFRSRFEILLYKLALVKRLMRSIFDNNYLYSSSDIIKYILK</sequence>
<dbReference type="EMBL" id="CP002209">
    <property type="protein sequence ID" value="ADN75285.1"/>
    <property type="molecule type" value="Genomic_DNA"/>
</dbReference>
<dbReference type="STRING" id="550540.Fbal_1076"/>
<dbReference type="Proteomes" id="UP000006683">
    <property type="component" value="Chromosome"/>
</dbReference>
<dbReference type="eggNOG" id="COG1216">
    <property type="taxonomic scope" value="Bacteria"/>
</dbReference>
<dbReference type="Gene3D" id="3.90.550.10">
    <property type="entry name" value="Spore Coat Polysaccharide Biosynthesis Protein SpsA, Chain A"/>
    <property type="match status" value="1"/>
</dbReference>
<name>E1SUU4_FERBD</name>
<dbReference type="OrthoDB" id="119253at2"/>
<dbReference type="RefSeq" id="WP_013344591.1">
    <property type="nucleotide sequence ID" value="NC_014541.1"/>
</dbReference>
<dbReference type="GeneID" id="67184110"/>
<keyword evidence="2" id="KW-1185">Reference proteome</keyword>